<dbReference type="InterPro" id="IPR002792">
    <property type="entry name" value="TRAM_dom"/>
</dbReference>
<dbReference type="CDD" id="cd02440">
    <property type="entry name" value="AdoMet_MTases"/>
    <property type="match status" value="1"/>
</dbReference>
<dbReference type="PROSITE" id="PS51687">
    <property type="entry name" value="SAM_MT_RNA_M5U"/>
    <property type="match status" value="1"/>
</dbReference>
<feature type="domain" description="TRAM" evidence="6">
    <location>
        <begin position="5"/>
        <end position="63"/>
    </location>
</feature>
<feature type="binding site" evidence="4">
    <location>
        <position position="292"/>
    </location>
    <ligand>
        <name>S-adenosyl-L-methionine</name>
        <dbReference type="ChEBI" id="CHEBI:59789"/>
    </ligand>
</feature>
<organism evidence="7 8">
    <name type="scientific">Metallumcola ferriviriculae</name>
    <dbReference type="NCBI Taxonomy" id="3039180"/>
    <lineage>
        <taxon>Bacteria</taxon>
        <taxon>Bacillati</taxon>
        <taxon>Bacillota</taxon>
        <taxon>Clostridia</taxon>
        <taxon>Neomoorellales</taxon>
        <taxon>Desulfitibacteraceae</taxon>
        <taxon>Metallumcola</taxon>
    </lineage>
</organism>
<dbReference type="GO" id="GO:0070041">
    <property type="term" value="F:rRNA (uridine-C5-)-methyltransferase activity"/>
    <property type="evidence" value="ECO:0007669"/>
    <property type="project" value="UniProtKB-ARBA"/>
</dbReference>
<comment type="similarity">
    <text evidence="4">Belongs to the class I-like SAM-binding methyltransferase superfamily. RNA M5U methyltransferase family.</text>
</comment>
<feature type="binding site" evidence="4">
    <location>
        <position position="313"/>
    </location>
    <ligand>
        <name>S-adenosyl-L-methionine</name>
        <dbReference type="ChEBI" id="CHEBI:59789"/>
    </ligand>
</feature>
<dbReference type="Gene3D" id="3.40.50.150">
    <property type="entry name" value="Vaccinia Virus protein VP39"/>
    <property type="match status" value="1"/>
</dbReference>
<name>A0AAU0URK0_9FIRM</name>
<dbReference type="Pfam" id="PF01938">
    <property type="entry name" value="TRAM"/>
    <property type="match status" value="1"/>
</dbReference>
<feature type="active site" description="Nucleophile" evidence="4">
    <location>
        <position position="387"/>
    </location>
</feature>
<dbReference type="PANTHER" id="PTHR11061">
    <property type="entry name" value="RNA M5U METHYLTRANSFERASE"/>
    <property type="match status" value="1"/>
</dbReference>
<dbReference type="Gene3D" id="2.40.50.140">
    <property type="entry name" value="Nucleic acid-binding proteins"/>
    <property type="match status" value="1"/>
</dbReference>
<dbReference type="EMBL" id="CP121694">
    <property type="protein sequence ID" value="WRO23424.1"/>
    <property type="molecule type" value="Genomic_DNA"/>
</dbReference>
<dbReference type="SUPFAM" id="SSF50249">
    <property type="entry name" value="Nucleic acid-binding proteins"/>
    <property type="match status" value="1"/>
</dbReference>
<keyword evidence="2 4" id="KW-0808">Transferase</keyword>
<dbReference type="PROSITE" id="PS01231">
    <property type="entry name" value="TRMA_2"/>
    <property type="match status" value="1"/>
</dbReference>
<evidence type="ECO:0000256" key="2">
    <source>
        <dbReference type="ARBA" id="ARBA00022679"/>
    </source>
</evidence>
<dbReference type="GO" id="GO:0070475">
    <property type="term" value="P:rRNA base methylation"/>
    <property type="evidence" value="ECO:0007669"/>
    <property type="project" value="TreeGrafter"/>
</dbReference>
<feature type="binding site" evidence="4">
    <location>
        <position position="263"/>
    </location>
    <ligand>
        <name>S-adenosyl-L-methionine</name>
        <dbReference type="ChEBI" id="CHEBI:59789"/>
    </ligand>
</feature>
<dbReference type="FunFam" id="3.40.50.150:FF:000009">
    <property type="entry name" value="23S rRNA (Uracil(1939)-C(5))-methyltransferase RlmD"/>
    <property type="match status" value="1"/>
</dbReference>
<protein>
    <submittedName>
        <fullName evidence="7">23S rRNA (Uracil(1939)-C(5))-methyltransferase RlmD</fullName>
        <ecNumber evidence="7">2.1.1.190</ecNumber>
    </submittedName>
</protein>
<proteinExistence type="inferred from homology"/>
<dbReference type="PANTHER" id="PTHR11061:SF30">
    <property type="entry name" value="TRNA (URACIL(54)-C(5))-METHYLTRANSFERASE"/>
    <property type="match status" value="1"/>
</dbReference>
<dbReference type="FunFam" id="2.40.50.140:FF:000097">
    <property type="entry name" value="23S rRNA (uracil(1939)-C(5))-methyltransferase RlmD"/>
    <property type="match status" value="1"/>
</dbReference>
<dbReference type="InterPro" id="IPR012340">
    <property type="entry name" value="NA-bd_OB-fold"/>
</dbReference>
<dbReference type="InterPro" id="IPR030391">
    <property type="entry name" value="MeTrfase_TrmA_CS"/>
</dbReference>
<dbReference type="InterPro" id="IPR030390">
    <property type="entry name" value="MeTrfase_TrmA_AS"/>
</dbReference>
<evidence type="ECO:0000256" key="1">
    <source>
        <dbReference type="ARBA" id="ARBA00022603"/>
    </source>
</evidence>
<evidence type="ECO:0000256" key="3">
    <source>
        <dbReference type="ARBA" id="ARBA00022691"/>
    </source>
</evidence>
<evidence type="ECO:0000313" key="7">
    <source>
        <dbReference type="EMBL" id="WRO23424.1"/>
    </source>
</evidence>
<keyword evidence="3 4" id="KW-0949">S-adenosyl-L-methionine</keyword>
<keyword evidence="8" id="KW-1185">Reference proteome</keyword>
<sequence length="429" mass="48075">MADFPVRQGQTVQLNIEDLTSEGNGVGRYHGLAVFVGDALPGEEVIAQITEVKKKYSRAKLLEVLTASEQRIAPRCNHFEYCGGCTLQHFQYPQQLAWKQSVVENALSRIGKIETEVLPVLGMQQPWQYRNKVQFQVGLVDGNKRLGLYAPGSHQLVPVETCHLLPEEFSGLVKNFNLLLDKGIPMKQVWLRKSFANGEIMAVVFTNGEPFTEAEALLKHHDPLVTVAVINDSNAKMSVVGKPRLKEQIGKYDFVLSPRAFFQVNTVQAEVLYETARNWANLTGQETLWDLYCGTGTVGIFMSEKCRRLVGIELNKAAVQDAKLNARLNGVKNASFRHGKAEERLKDLWQADDANVVILDPPRQGCDQRLLHQLLELGPEKIIYISCNPATLARDLKTLSDAYQIKKVQPVDMFPQTGHVECVVLIEKK</sequence>
<evidence type="ECO:0000259" key="6">
    <source>
        <dbReference type="PROSITE" id="PS50926"/>
    </source>
</evidence>
<evidence type="ECO:0000313" key="8">
    <source>
        <dbReference type="Proteomes" id="UP001329915"/>
    </source>
</evidence>
<dbReference type="InterPro" id="IPR029063">
    <property type="entry name" value="SAM-dependent_MTases_sf"/>
</dbReference>
<dbReference type="NCBIfam" id="TIGR00479">
    <property type="entry name" value="rumA"/>
    <property type="match status" value="1"/>
</dbReference>
<dbReference type="KEGG" id="dbc:MFMK1_003284"/>
<dbReference type="PROSITE" id="PS50926">
    <property type="entry name" value="TRAM"/>
    <property type="match status" value="1"/>
</dbReference>
<dbReference type="AlphaFoldDB" id="A0AAU0URK0"/>
<dbReference type="Proteomes" id="UP001329915">
    <property type="component" value="Chromosome"/>
</dbReference>
<dbReference type="Pfam" id="PF05958">
    <property type="entry name" value="tRNA_U5-meth_tr"/>
    <property type="match status" value="1"/>
</dbReference>
<gene>
    <name evidence="7" type="primary">rlmD</name>
    <name evidence="7" type="ORF">MFMK1_003284</name>
</gene>
<keyword evidence="1 4" id="KW-0489">Methyltransferase</keyword>
<dbReference type="PROSITE" id="PS01230">
    <property type="entry name" value="TRMA_1"/>
    <property type="match status" value="1"/>
</dbReference>
<reference evidence="7 8" key="1">
    <citation type="submission" date="2023-04" db="EMBL/GenBank/DDBJ databases">
        <authorList>
            <person name="Hsu D."/>
        </authorList>
    </citation>
    <scope>NUCLEOTIDE SEQUENCE [LARGE SCALE GENOMIC DNA]</scope>
    <source>
        <strain evidence="7 8">MK1</strain>
    </source>
</reference>
<dbReference type="InterPro" id="IPR010280">
    <property type="entry name" value="U5_MeTrfase_fam"/>
</dbReference>
<evidence type="ECO:0000256" key="4">
    <source>
        <dbReference type="PROSITE-ProRule" id="PRU01024"/>
    </source>
</evidence>
<feature type="binding site" evidence="4">
    <location>
        <position position="360"/>
    </location>
    <ligand>
        <name>S-adenosyl-L-methionine</name>
        <dbReference type="ChEBI" id="CHEBI:59789"/>
    </ligand>
</feature>
<dbReference type="Gene3D" id="2.40.50.1070">
    <property type="match status" value="1"/>
</dbReference>
<dbReference type="SUPFAM" id="SSF53335">
    <property type="entry name" value="S-adenosyl-L-methionine-dependent methyltransferases"/>
    <property type="match status" value="1"/>
</dbReference>
<accession>A0AAU0URK0</accession>
<feature type="active site" evidence="5">
    <location>
        <position position="387"/>
    </location>
</feature>
<dbReference type="RefSeq" id="WP_366922807.1">
    <property type="nucleotide sequence ID" value="NZ_CP121694.1"/>
</dbReference>
<dbReference type="EC" id="2.1.1.190" evidence="7"/>
<evidence type="ECO:0000256" key="5">
    <source>
        <dbReference type="PROSITE-ProRule" id="PRU10015"/>
    </source>
</evidence>